<sequence length="364" mass="39716">MDVSRRQILGASAAALYLSRLAQDVHAADAAQSASEHALPRSRLTEEFKVAAVQAEAVYLDLKGGVDKTIRMIGEAASAGAKLVAFPELWLPGYPFGHESEQWKKAYLKQYVANSLQIGSGEWRLLLEAAAREKIFVSLGYSELDGDYLYMGQALIGADGKPVQLRRKLRPSGSERTVWSDSDASGLKVYETEIGRVGSLSCWEHMHPQMTYILQSQMEHIHIGAWPILPEANGFNWAGPAVNLAAARYYATITGVTTIVPCGVVGDEAYSKFQEIPASRWVPKGGGHARIFGGNGAEIGNILPPDKEGLLIATVDPKAFSLKTEDPDGEFSFGVLQFILDNYPGQRVPDKEHGNRNLVLIDTF</sequence>
<evidence type="ECO:0000259" key="4">
    <source>
        <dbReference type="PROSITE" id="PS50263"/>
    </source>
</evidence>
<keyword evidence="2" id="KW-0378">Hydrolase</keyword>
<evidence type="ECO:0000256" key="3">
    <source>
        <dbReference type="PROSITE-ProRule" id="PRU10139"/>
    </source>
</evidence>
<name>A0A4D7YH15_AGRTU</name>
<dbReference type="PROSITE" id="PS00920">
    <property type="entry name" value="NITRIL_CHT_1"/>
    <property type="match status" value="1"/>
</dbReference>
<gene>
    <name evidence="5" type="ORF">CFBP7129_21510</name>
</gene>
<feature type="active site" description="Proton acceptor" evidence="3">
    <location>
        <position position="88"/>
    </location>
</feature>
<dbReference type="InterPro" id="IPR003010">
    <property type="entry name" value="C-N_Hydrolase"/>
</dbReference>
<dbReference type="InterPro" id="IPR000132">
    <property type="entry name" value="Nitrilase/CN_hydratase_CS"/>
</dbReference>
<dbReference type="PROSITE" id="PS50263">
    <property type="entry name" value="CN_HYDROLASE"/>
    <property type="match status" value="1"/>
</dbReference>
<dbReference type="InterPro" id="IPR036526">
    <property type="entry name" value="C-N_Hydrolase_sf"/>
</dbReference>
<dbReference type="PANTHER" id="PTHR46044:SF4">
    <property type="entry name" value="CYANIDE HYDRATASE"/>
    <property type="match status" value="1"/>
</dbReference>
<feature type="domain" description="CN hydrolase" evidence="4">
    <location>
        <begin position="48"/>
        <end position="317"/>
    </location>
</feature>
<dbReference type="GO" id="GO:0000257">
    <property type="term" value="F:nitrilase activity"/>
    <property type="evidence" value="ECO:0007669"/>
    <property type="project" value="UniProtKB-ARBA"/>
</dbReference>
<organism evidence="5 6">
    <name type="scientific">Agrobacterium tumefaciens</name>
    <dbReference type="NCBI Taxonomy" id="358"/>
    <lineage>
        <taxon>Bacteria</taxon>
        <taxon>Pseudomonadati</taxon>
        <taxon>Pseudomonadota</taxon>
        <taxon>Alphaproteobacteria</taxon>
        <taxon>Hyphomicrobiales</taxon>
        <taxon>Rhizobiaceae</taxon>
        <taxon>Rhizobium/Agrobacterium group</taxon>
        <taxon>Agrobacterium</taxon>
        <taxon>Agrobacterium tumefaciens complex</taxon>
    </lineage>
</organism>
<proteinExistence type="inferred from homology"/>
<evidence type="ECO:0000313" key="6">
    <source>
        <dbReference type="Proteomes" id="UP000298649"/>
    </source>
</evidence>
<dbReference type="SUPFAM" id="SSF56317">
    <property type="entry name" value="Carbon-nitrogen hydrolase"/>
    <property type="match status" value="1"/>
</dbReference>
<dbReference type="Pfam" id="PF00795">
    <property type="entry name" value="CN_hydrolase"/>
    <property type="match status" value="1"/>
</dbReference>
<dbReference type="AlphaFoldDB" id="A0A4D7YH15"/>
<evidence type="ECO:0000256" key="1">
    <source>
        <dbReference type="ARBA" id="ARBA00008129"/>
    </source>
</evidence>
<comment type="similarity">
    <text evidence="1">Belongs to the carbon-nitrogen hydrolase superfamily. Nitrilase family.</text>
</comment>
<evidence type="ECO:0000256" key="2">
    <source>
        <dbReference type="ARBA" id="ARBA00022801"/>
    </source>
</evidence>
<evidence type="ECO:0000313" key="5">
    <source>
        <dbReference type="EMBL" id="QCL96751.1"/>
    </source>
</evidence>
<accession>A0A4D7YH15</accession>
<dbReference type="Proteomes" id="UP000298649">
    <property type="component" value="Chromosome linear"/>
</dbReference>
<dbReference type="InterPro" id="IPR044149">
    <property type="entry name" value="Nitrilases_CHs"/>
</dbReference>
<reference evidence="5 6" key="1">
    <citation type="submission" date="2019-04" db="EMBL/GenBank/DDBJ databases">
        <title>Complete genome sequence of Agrobacterium tumefaciens CFBP7129.</title>
        <authorList>
            <person name="Haryono M."/>
            <person name="Lin Y.-C."/>
            <person name="Lai E.-M."/>
            <person name="Kuo C.-H."/>
        </authorList>
    </citation>
    <scope>NUCLEOTIDE SEQUENCE [LARGE SCALE GENOMIC DNA]</scope>
    <source>
        <strain evidence="5 6">CFBP7129</strain>
    </source>
</reference>
<dbReference type="EMBL" id="CP039923">
    <property type="protein sequence ID" value="QCL96751.1"/>
    <property type="molecule type" value="Genomic_DNA"/>
</dbReference>
<dbReference type="Gene3D" id="3.60.110.10">
    <property type="entry name" value="Carbon-nitrogen hydrolase"/>
    <property type="match status" value="1"/>
</dbReference>
<dbReference type="PANTHER" id="PTHR46044">
    <property type="entry name" value="NITRILASE"/>
    <property type="match status" value="1"/>
</dbReference>
<protein>
    <submittedName>
        <fullName evidence="5">Nitrilase</fullName>
    </submittedName>
</protein>
<dbReference type="RefSeq" id="WP_052675477.1">
    <property type="nucleotide sequence ID" value="NZ_CP039923.1"/>
</dbReference>